<dbReference type="GO" id="GO:0004141">
    <property type="term" value="F:dethiobiotin synthase activity"/>
    <property type="evidence" value="ECO:0007669"/>
    <property type="project" value="UniProtKB-UniRule"/>
</dbReference>
<dbReference type="Gene3D" id="3.40.50.300">
    <property type="entry name" value="P-loop containing nucleotide triphosphate hydrolases"/>
    <property type="match status" value="1"/>
</dbReference>
<dbReference type="GO" id="GO:0005829">
    <property type="term" value="C:cytosol"/>
    <property type="evidence" value="ECO:0007669"/>
    <property type="project" value="TreeGrafter"/>
</dbReference>
<dbReference type="UniPathway" id="UPA00078">
    <property type="reaction ID" value="UER00161"/>
</dbReference>
<proteinExistence type="inferred from homology"/>
<protein>
    <recommendedName>
        <fullName evidence="1">ATP-dependent dethiobiotin synthetase BioD</fullName>
        <ecNumber evidence="1">6.3.3.3</ecNumber>
    </recommendedName>
    <alternativeName>
        <fullName evidence="1">DTB synthetase</fullName>
        <shortName evidence="1">DTBS</shortName>
    </alternativeName>
    <alternativeName>
        <fullName evidence="1">Dethiobiotin synthase</fullName>
    </alternativeName>
</protein>
<dbReference type="OrthoDB" id="9802610at2"/>
<dbReference type="Proteomes" id="UP000319986">
    <property type="component" value="Unassembled WGS sequence"/>
</dbReference>
<accession>A0A0X2NP95</accession>
<reference evidence="2" key="2">
    <citation type="submission" date="2015-11" db="EMBL/GenBank/DDBJ databases">
        <authorList>
            <person name="Zhang Y."/>
            <person name="Guo Z."/>
        </authorList>
    </citation>
    <scope>NUCLEOTIDE SEQUENCE [LARGE SCALE GENOMIC DNA]</scope>
    <source>
        <strain evidence="2">Mu292</strain>
    </source>
</reference>
<sequence>MIILVTGTGTDVGKTVATAALAAAMEGYGRRVGVVKPVQTGEPGGPEDHGDLASVRRLTGITDLHEFHRYPEPLAPDLSARRAGLPTAELHEVADRLRTLDATDPDRVLLVEGAGGILVRLGDNWTLADLAVELAAPMVVVTTLGLGSLNAAELTVRCALHHGIRVLGLIGGSLPEDPDLAIRLNVVELPVMTGVPLLGSVPAGAGALGKEEFRRMALENLGRHTLSPWIQTPD</sequence>
<dbReference type="GO" id="GO:0000287">
    <property type="term" value="F:magnesium ion binding"/>
    <property type="evidence" value="ECO:0007669"/>
    <property type="project" value="UniProtKB-UniRule"/>
</dbReference>
<keyword evidence="1" id="KW-0963">Cytoplasm</keyword>
<keyword evidence="4" id="KW-1185">Reference proteome</keyword>
<evidence type="ECO:0000313" key="4">
    <source>
        <dbReference type="Proteomes" id="UP000182498"/>
    </source>
</evidence>
<comment type="catalytic activity">
    <reaction evidence="1">
        <text>(7R,8S)-7,8-diammoniononanoate + CO2 + ATP = (4R,5S)-dethiobiotin + ADP + phosphate + 3 H(+)</text>
        <dbReference type="Rhea" id="RHEA:15805"/>
        <dbReference type="ChEBI" id="CHEBI:15378"/>
        <dbReference type="ChEBI" id="CHEBI:16526"/>
        <dbReference type="ChEBI" id="CHEBI:30616"/>
        <dbReference type="ChEBI" id="CHEBI:43474"/>
        <dbReference type="ChEBI" id="CHEBI:149469"/>
        <dbReference type="ChEBI" id="CHEBI:149473"/>
        <dbReference type="ChEBI" id="CHEBI:456216"/>
        <dbReference type="EC" id="6.3.3.3"/>
    </reaction>
</comment>
<comment type="subunit">
    <text evidence="1">Homodimer.</text>
</comment>
<dbReference type="EMBL" id="BJNT01000019">
    <property type="protein sequence ID" value="GEC87062.1"/>
    <property type="molecule type" value="Genomic_DNA"/>
</dbReference>
<feature type="binding site" evidence="1">
    <location>
        <begin position="112"/>
        <end position="115"/>
    </location>
    <ligand>
        <name>ATP</name>
        <dbReference type="ChEBI" id="CHEBI:30616"/>
    </ligand>
</feature>
<feature type="binding site" evidence="1">
    <location>
        <position position="51"/>
    </location>
    <ligand>
        <name>Mg(2+)</name>
        <dbReference type="ChEBI" id="CHEBI:18420"/>
    </ligand>
</feature>
<dbReference type="NCBIfam" id="TIGR00347">
    <property type="entry name" value="bioD"/>
    <property type="match status" value="1"/>
</dbReference>
<dbReference type="HAMAP" id="MF_00336">
    <property type="entry name" value="BioD"/>
    <property type="match status" value="1"/>
</dbReference>
<name>A0A0X2NP95_9CORY</name>
<keyword evidence="1 2" id="KW-0436">Ligase</keyword>
<reference evidence="3 5" key="3">
    <citation type="submission" date="2019-06" db="EMBL/GenBank/DDBJ databases">
        <title>Whole genome shotgun sequence of Corynebacterium variabile NBRC 15286.</title>
        <authorList>
            <person name="Hosoyama A."/>
            <person name="Uohara A."/>
            <person name="Ohji S."/>
            <person name="Ichikawa N."/>
        </authorList>
    </citation>
    <scope>NUCLEOTIDE SEQUENCE [LARGE SCALE GENOMIC DNA]</scope>
    <source>
        <strain evidence="3 5">NBRC 15286</strain>
    </source>
</reference>
<feature type="binding site" evidence="1">
    <location>
        <position position="15"/>
    </location>
    <ligand>
        <name>Mg(2+)</name>
        <dbReference type="ChEBI" id="CHEBI:18420"/>
    </ligand>
</feature>
<organism evidence="2 4">
    <name type="scientific">Corynebacterium variabile</name>
    <dbReference type="NCBI Taxonomy" id="1727"/>
    <lineage>
        <taxon>Bacteria</taxon>
        <taxon>Bacillati</taxon>
        <taxon>Actinomycetota</taxon>
        <taxon>Actinomycetes</taxon>
        <taxon>Mycobacteriales</taxon>
        <taxon>Corynebacteriaceae</taxon>
        <taxon>Corynebacterium</taxon>
    </lineage>
</organism>
<dbReference type="Proteomes" id="UP000182498">
    <property type="component" value="Unassembled WGS sequence"/>
</dbReference>
<comment type="caution">
    <text evidence="1">Lacks conserved residue(s) required for the propagation of feature annotation.</text>
</comment>
<keyword evidence="1" id="KW-0067">ATP-binding</keyword>
<keyword evidence="1" id="KW-0479">Metal-binding</keyword>
<feature type="binding site" evidence="1">
    <location>
        <position position="51"/>
    </location>
    <ligand>
        <name>ATP</name>
        <dbReference type="ChEBI" id="CHEBI:30616"/>
    </ligand>
</feature>
<dbReference type="CDD" id="cd03109">
    <property type="entry name" value="DTBS"/>
    <property type="match status" value="1"/>
</dbReference>
<dbReference type="RefSeq" id="WP_073884707.1">
    <property type="nucleotide sequence ID" value="NZ_BJNT01000019.1"/>
</dbReference>
<comment type="subcellular location">
    <subcellularLocation>
        <location evidence="1">Cytoplasm</location>
    </subcellularLocation>
</comment>
<dbReference type="AlphaFoldDB" id="A0A0X2NP95"/>
<evidence type="ECO:0000313" key="3">
    <source>
        <dbReference type="EMBL" id="GEC87062.1"/>
    </source>
</evidence>
<dbReference type="InterPro" id="IPR027417">
    <property type="entry name" value="P-loop_NTPase"/>
</dbReference>
<reference evidence="4" key="1">
    <citation type="submission" date="2015-11" db="EMBL/GenBank/DDBJ databases">
        <authorList>
            <person name="Dugat-Bony E."/>
        </authorList>
    </citation>
    <scope>NUCLEOTIDE SEQUENCE [LARGE SCALE GENOMIC DNA]</scope>
    <source>
        <strain evidence="4">Mu292</strain>
    </source>
</reference>
<feature type="binding site" evidence="1">
    <location>
        <begin position="202"/>
        <end position="204"/>
    </location>
    <ligand>
        <name>ATP</name>
        <dbReference type="ChEBI" id="CHEBI:30616"/>
    </ligand>
</feature>
<dbReference type="GO" id="GO:0005524">
    <property type="term" value="F:ATP binding"/>
    <property type="evidence" value="ECO:0007669"/>
    <property type="project" value="UniProtKB-UniRule"/>
</dbReference>
<comment type="cofactor">
    <cofactor evidence="1">
        <name>Mg(2+)</name>
        <dbReference type="ChEBI" id="CHEBI:18420"/>
    </cofactor>
</comment>
<comment type="function">
    <text evidence="1">Catalyzes a mechanistically unusual reaction, the ATP-dependent insertion of CO2 between the N7 and N8 nitrogen atoms of 7,8-diaminopelargonic acid (DAPA, also called 7,8-diammoniononanoate) to form a ureido ring.</text>
</comment>
<gene>
    <name evidence="1 3" type="primary">bioD</name>
    <name evidence="3" type="ORF">CVA01_23760</name>
    <name evidence="2" type="ORF">CVAR292_02644</name>
</gene>
<dbReference type="EMBL" id="FAUH01000021">
    <property type="protein sequence ID" value="CUU67283.1"/>
    <property type="molecule type" value="Genomic_DNA"/>
</dbReference>
<evidence type="ECO:0000313" key="5">
    <source>
        <dbReference type="Proteomes" id="UP000319986"/>
    </source>
</evidence>
<feature type="binding site" evidence="1">
    <location>
        <position position="40"/>
    </location>
    <ligand>
        <name>substrate</name>
    </ligand>
</feature>
<dbReference type="PANTHER" id="PTHR43210:SF5">
    <property type="entry name" value="DETHIOBIOTIN SYNTHETASE"/>
    <property type="match status" value="1"/>
</dbReference>
<dbReference type="PIRSF" id="PIRSF006755">
    <property type="entry name" value="DTB_synth"/>
    <property type="match status" value="1"/>
</dbReference>
<evidence type="ECO:0000313" key="2">
    <source>
        <dbReference type="EMBL" id="CUU67283.1"/>
    </source>
</evidence>
<dbReference type="GO" id="GO:0009102">
    <property type="term" value="P:biotin biosynthetic process"/>
    <property type="evidence" value="ECO:0007669"/>
    <property type="project" value="UniProtKB-UniRule"/>
</dbReference>
<feature type="binding site" evidence="1">
    <location>
        <begin position="11"/>
        <end position="16"/>
    </location>
    <ligand>
        <name>ATP</name>
        <dbReference type="ChEBI" id="CHEBI:30616"/>
    </ligand>
</feature>
<comment type="pathway">
    <text evidence="1">Cofactor biosynthesis; biotin biosynthesis; biotin from 7,8-diaminononanoate: step 1/2.</text>
</comment>
<feature type="binding site" evidence="1">
    <location>
        <position position="112"/>
    </location>
    <ligand>
        <name>Mg(2+)</name>
        <dbReference type="ChEBI" id="CHEBI:18420"/>
    </ligand>
</feature>
<keyword evidence="1" id="KW-0093">Biotin biosynthesis</keyword>
<dbReference type="Pfam" id="PF13500">
    <property type="entry name" value="AAA_26"/>
    <property type="match status" value="1"/>
</dbReference>
<comment type="similarity">
    <text evidence="1">Belongs to the dethiobiotin synthetase family.</text>
</comment>
<dbReference type="InterPro" id="IPR004472">
    <property type="entry name" value="DTB_synth_BioD"/>
</dbReference>
<dbReference type="SUPFAM" id="SSF52540">
    <property type="entry name" value="P-loop containing nucleoside triphosphate hydrolases"/>
    <property type="match status" value="1"/>
</dbReference>
<feature type="binding site" evidence="1">
    <location>
        <begin position="172"/>
        <end position="173"/>
    </location>
    <ligand>
        <name>ATP</name>
        <dbReference type="ChEBI" id="CHEBI:30616"/>
    </ligand>
</feature>
<dbReference type="EC" id="6.3.3.3" evidence="1"/>
<evidence type="ECO:0000256" key="1">
    <source>
        <dbReference type="HAMAP-Rule" id="MF_00336"/>
    </source>
</evidence>
<feature type="active site" evidence="1">
    <location>
        <position position="36"/>
    </location>
</feature>
<keyword evidence="1" id="KW-0460">Magnesium</keyword>
<keyword evidence="1" id="KW-0547">Nucleotide-binding</keyword>
<dbReference type="GeneID" id="82888476"/>
<dbReference type="PANTHER" id="PTHR43210">
    <property type="entry name" value="DETHIOBIOTIN SYNTHETASE"/>
    <property type="match status" value="1"/>
</dbReference>